<dbReference type="InterPro" id="IPR036257">
    <property type="entry name" value="Cyt_c_oxidase_su2_TM_sf"/>
</dbReference>
<evidence type="ECO:0000256" key="15">
    <source>
        <dbReference type="SAM" id="MobiDB-lite"/>
    </source>
</evidence>
<keyword evidence="3 14" id="KW-0813">Transport</keyword>
<dbReference type="PROSITE" id="PS50999">
    <property type="entry name" value="COX2_TM"/>
    <property type="match status" value="1"/>
</dbReference>
<dbReference type="EMBL" id="JACJVR010000031">
    <property type="protein sequence ID" value="MBB6691565.1"/>
    <property type="molecule type" value="Genomic_DNA"/>
</dbReference>
<evidence type="ECO:0000256" key="12">
    <source>
        <dbReference type="ARBA" id="ARBA00023139"/>
    </source>
</evidence>
<comment type="caution">
    <text evidence="19">The sequence shown here is derived from an EMBL/GenBank/DDBJ whole genome shotgun (WGS) entry which is preliminary data.</text>
</comment>
<evidence type="ECO:0000256" key="6">
    <source>
        <dbReference type="ARBA" id="ARBA00022692"/>
    </source>
</evidence>
<dbReference type="GO" id="GO:0005507">
    <property type="term" value="F:copper ion binding"/>
    <property type="evidence" value="ECO:0007669"/>
    <property type="project" value="InterPro"/>
</dbReference>
<evidence type="ECO:0000256" key="5">
    <source>
        <dbReference type="ARBA" id="ARBA00022660"/>
    </source>
</evidence>
<comment type="subcellular location">
    <subcellularLocation>
        <location evidence="1">Cell membrane</location>
        <topology evidence="1">Multi-pass membrane protein</topology>
    </subcellularLocation>
</comment>
<keyword evidence="13" id="KW-0449">Lipoprotein</keyword>
<evidence type="ECO:0000256" key="1">
    <source>
        <dbReference type="ARBA" id="ARBA00004651"/>
    </source>
</evidence>
<feature type="transmembrane region" description="Helical" evidence="16">
    <location>
        <begin position="90"/>
        <end position="113"/>
    </location>
</feature>
<evidence type="ECO:0000256" key="13">
    <source>
        <dbReference type="ARBA" id="ARBA00023288"/>
    </source>
</evidence>
<evidence type="ECO:0000259" key="18">
    <source>
        <dbReference type="PROSITE" id="PS50999"/>
    </source>
</evidence>
<dbReference type="CDD" id="cd04212">
    <property type="entry name" value="CuRO_UO_II"/>
    <property type="match status" value="1"/>
</dbReference>
<evidence type="ECO:0000256" key="8">
    <source>
        <dbReference type="ARBA" id="ARBA00022982"/>
    </source>
</evidence>
<dbReference type="SUPFAM" id="SSF49503">
    <property type="entry name" value="Cupredoxins"/>
    <property type="match status" value="1"/>
</dbReference>
<evidence type="ECO:0000256" key="7">
    <source>
        <dbReference type="ARBA" id="ARBA00022729"/>
    </source>
</evidence>
<organism evidence="19 20">
    <name type="scientific">Cohnella xylanilytica</name>
    <dbReference type="NCBI Taxonomy" id="557555"/>
    <lineage>
        <taxon>Bacteria</taxon>
        <taxon>Bacillati</taxon>
        <taxon>Bacillota</taxon>
        <taxon>Bacilli</taxon>
        <taxon>Bacillales</taxon>
        <taxon>Paenibacillaceae</taxon>
        <taxon>Cohnella</taxon>
    </lineage>
</organism>
<comment type="catalytic activity">
    <reaction evidence="14">
        <text>2 a quinol + O2 = 2 a quinone + 2 H2O</text>
        <dbReference type="Rhea" id="RHEA:55376"/>
        <dbReference type="ChEBI" id="CHEBI:15377"/>
        <dbReference type="ChEBI" id="CHEBI:15379"/>
        <dbReference type="ChEBI" id="CHEBI:24646"/>
        <dbReference type="ChEBI" id="CHEBI:132124"/>
    </reaction>
</comment>
<evidence type="ECO:0000256" key="11">
    <source>
        <dbReference type="ARBA" id="ARBA00023136"/>
    </source>
</evidence>
<feature type="transmembrane region" description="Helical" evidence="16">
    <location>
        <begin position="46"/>
        <end position="69"/>
    </location>
</feature>
<dbReference type="GO" id="GO:0009486">
    <property type="term" value="F:cytochrome bo3 ubiquinol oxidase activity"/>
    <property type="evidence" value="ECO:0007669"/>
    <property type="project" value="InterPro"/>
</dbReference>
<evidence type="ECO:0000259" key="17">
    <source>
        <dbReference type="PROSITE" id="PS50857"/>
    </source>
</evidence>
<dbReference type="PIRSF" id="PIRSF000292">
    <property type="entry name" value="Ubi_od_II"/>
    <property type="match status" value="1"/>
</dbReference>
<dbReference type="PROSITE" id="PS51257">
    <property type="entry name" value="PROKAR_LIPOPROTEIN"/>
    <property type="match status" value="1"/>
</dbReference>
<accession>A0A841TTR5</accession>
<dbReference type="Pfam" id="PF06481">
    <property type="entry name" value="COX_ARM"/>
    <property type="match status" value="1"/>
</dbReference>
<dbReference type="AlphaFoldDB" id="A0A841TTR5"/>
<keyword evidence="5 14" id="KW-0679">Respiratory chain</keyword>
<feature type="domain" description="Cytochrome oxidase subunit II copper A binding" evidence="17">
    <location>
        <begin position="126"/>
        <end position="238"/>
    </location>
</feature>
<dbReference type="InterPro" id="IPR034227">
    <property type="entry name" value="CuRO_UO_II"/>
</dbReference>
<dbReference type="GO" id="GO:0016682">
    <property type="term" value="F:oxidoreductase activity, acting on diphenols and related substances as donors, oxygen as acceptor"/>
    <property type="evidence" value="ECO:0007669"/>
    <property type="project" value="InterPro"/>
</dbReference>
<dbReference type="EC" id="1.10.3.-" evidence="14"/>
<keyword evidence="4 14" id="KW-1003">Cell membrane</keyword>
<gene>
    <name evidence="19" type="primary">cyoA</name>
    <name evidence="19" type="ORF">H7B90_09155</name>
</gene>
<dbReference type="PANTHER" id="PTHR22888:SF18">
    <property type="entry name" value="CYTOCHROME BO(3) UBIQUINOL OXIDASE SUBUNIT 2"/>
    <property type="match status" value="1"/>
</dbReference>
<reference evidence="19 20" key="1">
    <citation type="submission" date="2020-08" db="EMBL/GenBank/DDBJ databases">
        <title>Cohnella phylogeny.</title>
        <authorList>
            <person name="Dunlap C."/>
        </authorList>
    </citation>
    <scope>NUCLEOTIDE SEQUENCE [LARGE SCALE GENOMIC DNA]</scope>
    <source>
        <strain evidence="19 20">DSM 25239</strain>
    </source>
</reference>
<evidence type="ECO:0000256" key="9">
    <source>
        <dbReference type="ARBA" id="ARBA00022989"/>
    </source>
</evidence>
<dbReference type="InterPro" id="IPR011759">
    <property type="entry name" value="Cyt_c_oxidase_su2_TM_dom"/>
</dbReference>
<dbReference type="GO" id="GO:0005886">
    <property type="term" value="C:plasma membrane"/>
    <property type="evidence" value="ECO:0007669"/>
    <property type="project" value="UniProtKB-SubCell"/>
</dbReference>
<keyword evidence="10 14" id="KW-0560">Oxidoreductase</keyword>
<dbReference type="PANTHER" id="PTHR22888">
    <property type="entry name" value="CYTOCHROME C OXIDASE, SUBUNIT II"/>
    <property type="match status" value="1"/>
</dbReference>
<keyword evidence="8 14" id="KW-0249">Electron transport</keyword>
<dbReference type="Proteomes" id="UP000553776">
    <property type="component" value="Unassembled WGS sequence"/>
</dbReference>
<dbReference type="Gene3D" id="2.60.40.420">
    <property type="entry name" value="Cupredoxins - blue copper proteins"/>
    <property type="match status" value="1"/>
</dbReference>
<dbReference type="InterPro" id="IPR045187">
    <property type="entry name" value="CcO_II"/>
</dbReference>
<evidence type="ECO:0000256" key="3">
    <source>
        <dbReference type="ARBA" id="ARBA00022448"/>
    </source>
</evidence>
<keyword evidence="12" id="KW-0564">Palmitate</keyword>
<dbReference type="InterPro" id="IPR002429">
    <property type="entry name" value="CcO_II-like_C"/>
</dbReference>
<dbReference type="PROSITE" id="PS50857">
    <property type="entry name" value="COX2_CUA"/>
    <property type="match status" value="1"/>
</dbReference>
<comment type="similarity">
    <text evidence="2 14">Belongs to the cytochrome c oxidase subunit 2 family.</text>
</comment>
<evidence type="ECO:0000256" key="16">
    <source>
        <dbReference type="SAM" id="Phobius"/>
    </source>
</evidence>
<evidence type="ECO:0000256" key="4">
    <source>
        <dbReference type="ARBA" id="ARBA00022475"/>
    </source>
</evidence>
<dbReference type="GO" id="GO:0042773">
    <property type="term" value="P:ATP synthesis coupled electron transport"/>
    <property type="evidence" value="ECO:0007669"/>
    <property type="project" value="TreeGrafter"/>
</dbReference>
<dbReference type="Gene3D" id="1.10.287.90">
    <property type="match status" value="1"/>
</dbReference>
<feature type="domain" description="Cytochrome oxidase subunit II transmembrane region profile" evidence="18">
    <location>
        <begin position="24"/>
        <end position="120"/>
    </location>
</feature>
<keyword evidence="11 14" id="KW-0472">Membrane</keyword>
<evidence type="ECO:0000256" key="2">
    <source>
        <dbReference type="ARBA" id="ARBA00007866"/>
    </source>
</evidence>
<dbReference type="InterPro" id="IPR008972">
    <property type="entry name" value="Cupredoxin"/>
</dbReference>
<dbReference type="NCBIfam" id="TIGR01433">
    <property type="entry name" value="CyoA"/>
    <property type="match status" value="1"/>
</dbReference>
<keyword evidence="9 16" id="KW-1133">Transmembrane helix</keyword>
<dbReference type="InterPro" id="IPR010514">
    <property type="entry name" value="COX_ARM"/>
</dbReference>
<dbReference type="SUPFAM" id="SSF81464">
    <property type="entry name" value="Cytochrome c oxidase subunit II-like, transmembrane region"/>
    <property type="match status" value="1"/>
</dbReference>
<evidence type="ECO:0000256" key="14">
    <source>
        <dbReference type="PIRNR" id="PIRNR000292"/>
    </source>
</evidence>
<protein>
    <recommendedName>
        <fullName evidence="14">Quinol oxidase subunit 2</fullName>
        <ecNumber evidence="14">1.10.3.-</ecNumber>
    </recommendedName>
</protein>
<evidence type="ECO:0000313" key="19">
    <source>
        <dbReference type="EMBL" id="MBB6691565.1"/>
    </source>
</evidence>
<keyword evidence="20" id="KW-1185">Reference proteome</keyword>
<keyword evidence="6 16" id="KW-0812">Transmembrane</keyword>
<evidence type="ECO:0000313" key="20">
    <source>
        <dbReference type="Proteomes" id="UP000553776"/>
    </source>
</evidence>
<comment type="function">
    <text evidence="14">Catalyzes quinol oxidation with the concomitant reduction of oxygen to water. Subunit II transfers the electrons from a quinol to the binuclear center of the catalytic subunit I.</text>
</comment>
<dbReference type="InterPro" id="IPR006333">
    <property type="entry name" value="Cyt_o_ubiquinol_oxidase_su2"/>
</dbReference>
<proteinExistence type="inferred from homology"/>
<evidence type="ECO:0000256" key="10">
    <source>
        <dbReference type="ARBA" id="ARBA00023002"/>
    </source>
</evidence>
<dbReference type="GO" id="GO:0004129">
    <property type="term" value="F:cytochrome-c oxidase activity"/>
    <property type="evidence" value="ECO:0007669"/>
    <property type="project" value="UniProtKB-UniRule"/>
</dbReference>
<keyword evidence="7" id="KW-0732">Signal</keyword>
<feature type="region of interest" description="Disordered" evidence="15">
    <location>
        <begin position="312"/>
        <end position="332"/>
    </location>
</feature>
<sequence length="332" mass="36267">MKKKGWYRRLAAGIPLAAIAFLLSGCSVNMGILDPKGTIARQQLDLIIITSVLCVIILVPVLIMTYWFAWKYRHRGDGEYKPNWSHSSKIESVMWGVPIIVILIIAVLTVQYAHKLEPSKAIASEAKPITIEVTSLDWKWLFTYPEQGVASVNYVRFPANVPVEFKLTADAPMNSFWIPQLGGQIYTMSGMAMELNLMADHVGQYPGKGANFSGEHFGKMEFIAEATSQEDFDKWVADVKGSSPALTEQGYGELAEPGIVEKPTTYSSFPEGLFDRIVNKYSAGAGSGHHHGSSSSDGESADEAQAMDMGAMDMGTAGDSSTATTEHAHQHN</sequence>
<name>A0A841TTR5_9BACL</name>
<dbReference type="RefSeq" id="WP_185135554.1">
    <property type="nucleotide sequence ID" value="NZ_BORM01000011.1"/>
</dbReference>